<feature type="compositionally biased region" description="Basic and acidic residues" evidence="2">
    <location>
        <begin position="679"/>
        <end position="704"/>
    </location>
</feature>
<feature type="region of interest" description="Disordered" evidence="2">
    <location>
        <begin position="88"/>
        <end position="112"/>
    </location>
</feature>
<comment type="caution">
    <text evidence="4">The sequence shown here is derived from an EMBL/GenBank/DDBJ whole genome shotgun (WGS) entry which is preliminary data.</text>
</comment>
<accession>A0ABP0M1P1</accession>
<dbReference type="InterPro" id="IPR004088">
    <property type="entry name" value="KH_dom_type_1"/>
</dbReference>
<sequence length="779" mass="87393">MSDDDGEKVQEVHKIDHKYVGLVIGKDGSTIKSFKNQSGASIEIDQTLPPGMPRMVIYRGTKKQVANAVKLVDGLVLRAKEDEKTANAAGFQSLRDRQKRGPEGHGDPTGLDKALEVLKSAEVEKGEKLSRFEKKKDERERGPHGGALLEKRAAEREVPNLGEYLVRSTKPGSDDGKRGRQRDVLPLPLWTDAKEELKSPSSGGAGFLGRCEIRRDSVFPDLDKEEKLWSKLHVPLAKQEKVIVFNEELEPLNLVRDEGWIWPAAEVSKDIRLPTFARAIPRKNPPSDPAGIASCNASTIERKEATTSDEHRQQTLAREAFSDSGWPARPLALEKAGSNGPQAGEGFAPGDEESREGGMVASVRAQYWKGWRSKTPECTIDPQILEEDGSDSQIFSSADKRKKQLAKDQPRFAEDRNLACRSEVVSAMGLDCLPVDSSTHHAANVKEMPERAIKRRETKEDRKAERQKIGKLSNQRVSANTLERYAVALFNLANVVGVAVEMVLNESGLEAVLSQYYVLAAVQYRKPQLRGQLKGPWQLESLIGGQASFNQRAPDPGLKSDEKAFERRNRKEWNKPKEIEAAPSGSLTGLTSAMRPAWMRPKVEQEEKFQDKCVWSEQKYSRGLLLQAKQKILKMKAYEVPEEMMTMTTGPRPKHRKEKDGDDHEDEEERKERKRKAREAKEAARAEHQPEEAPKEPEAKHEAKPQPSAVTSSYRNLPGDSKEMLKLKKKLREIQKIEDSMAAGESVEPLQAEKLNKKEAYLEELRLFESFVNEGDLET</sequence>
<feature type="compositionally biased region" description="Basic and acidic residues" evidence="2">
    <location>
        <begin position="128"/>
        <end position="158"/>
    </location>
</feature>
<feature type="region of interest" description="Disordered" evidence="2">
    <location>
        <begin position="643"/>
        <end position="721"/>
    </location>
</feature>
<name>A0ABP0M1P1_9DINO</name>
<dbReference type="EMBL" id="CAXAMN010015291">
    <property type="protein sequence ID" value="CAK9045404.1"/>
    <property type="molecule type" value="Genomic_DNA"/>
</dbReference>
<dbReference type="SUPFAM" id="SSF54791">
    <property type="entry name" value="Eukaryotic type KH-domain (KH-domain type I)"/>
    <property type="match status" value="1"/>
</dbReference>
<dbReference type="InterPro" id="IPR004087">
    <property type="entry name" value="KH_dom"/>
</dbReference>
<keyword evidence="1" id="KW-0694">RNA-binding</keyword>
<dbReference type="PROSITE" id="PS50084">
    <property type="entry name" value="KH_TYPE_1"/>
    <property type="match status" value="1"/>
</dbReference>
<evidence type="ECO:0000256" key="2">
    <source>
        <dbReference type="SAM" id="MobiDB-lite"/>
    </source>
</evidence>
<dbReference type="SMART" id="SM00322">
    <property type="entry name" value="KH"/>
    <property type="match status" value="1"/>
</dbReference>
<dbReference type="Proteomes" id="UP001642484">
    <property type="component" value="Unassembled WGS sequence"/>
</dbReference>
<feature type="compositionally biased region" description="Basic and acidic residues" evidence="2">
    <location>
        <begin position="94"/>
        <end position="106"/>
    </location>
</feature>
<evidence type="ECO:0000313" key="5">
    <source>
        <dbReference type="Proteomes" id="UP001642484"/>
    </source>
</evidence>
<feature type="region of interest" description="Disordered" evidence="2">
    <location>
        <begin position="330"/>
        <end position="355"/>
    </location>
</feature>
<reference evidence="4 5" key="1">
    <citation type="submission" date="2024-02" db="EMBL/GenBank/DDBJ databases">
        <authorList>
            <person name="Chen Y."/>
            <person name="Shah S."/>
            <person name="Dougan E. K."/>
            <person name="Thang M."/>
            <person name="Chan C."/>
        </authorList>
    </citation>
    <scope>NUCLEOTIDE SEQUENCE [LARGE SCALE GENOMIC DNA]</scope>
</reference>
<evidence type="ECO:0000313" key="4">
    <source>
        <dbReference type="EMBL" id="CAK9045404.1"/>
    </source>
</evidence>
<feature type="region of interest" description="Disordered" evidence="2">
    <location>
        <begin position="128"/>
        <end position="184"/>
    </location>
</feature>
<keyword evidence="5" id="KW-1185">Reference proteome</keyword>
<feature type="region of interest" description="Disordered" evidence="2">
    <location>
        <begin position="383"/>
        <end position="408"/>
    </location>
</feature>
<dbReference type="Pfam" id="PF00013">
    <property type="entry name" value="KH_1"/>
    <property type="match status" value="1"/>
</dbReference>
<feature type="compositionally biased region" description="Basic and acidic residues" evidence="2">
    <location>
        <begin position="172"/>
        <end position="183"/>
    </location>
</feature>
<proteinExistence type="predicted"/>
<feature type="domain" description="K Homology" evidence="3">
    <location>
        <begin position="7"/>
        <end position="77"/>
    </location>
</feature>
<evidence type="ECO:0000259" key="3">
    <source>
        <dbReference type="SMART" id="SM00322"/>
    </source>
</evidence>
<organism evidence="4 5">
    <name type="scientific">Durusdinium trenchii</name>
    <dbReference type="NCBI Taxonomy" id="1381693"/>
    <lineage>
        <taxon>Eukaryota</taxon>
        <taxon>Sar</taxon>
        <taxon>Alveolata</taxon>
        <taxon>Dinophyceae</taxon>
        <taxon>Suessiales</taxon>
        <taxon>Symbiodiniaceae</taxon>
        <taxon>Durusdinium</taxon>
    </lineage>
</organism>
<dbReference type="CDD" id="cd00105">
    <property type="entry name" value="KH-I"/>
    <property type="match status" value="1"/>
</dbReference>
<gene>
    <name evidence="4" type="ORF">CCMP2556_LOCUS23742</name>
</gene>
<evidence type="ECO:0000256" key="1">
    <source>
        <dbReference type="PROSITE-ProRule" id="PRU00117"/>
    </source>
</evidence>
<dbReference type="InterPro" id="IPR036612">
    <property type="entry name" value="KH_dom_type_1_sf"/>
</dbReference>
<protein>
    <recommendedName>
        <fullName evidence="3">K Homology domain-containing protein</fullName>
    </recommendedName>
</protein>
<dbReference type="Gene3D" id="3.30.1370.10">
    <property type="entry name" value="K Homology domain, type 1"/>
    <property type="match status" value="1"/>
</dbReference>